<name>A0A372LZJ1_9ACTN</name>
<evidence type="ECO:0000256" key="1">
    <source>
        <dbReference type="ARBA" id="ARBA00009820"/>
    </source>
</evidence>
<feature type="chain" id="PRO_5016910553" evidence="3">
    <location>
        <begin position="19"/>
        <end position="408"/>
    </location>
</feature>
<feature type="compositionally biased region" description="Basic and acidic residues" evidence="2">
    <location>
        <begin position="242"/>
        <end position="254"/>
    </location>
</feature>
<feature type="region of interest" description="Disordered" evidence="2">
    <location>
        <begin position="242"/>
        <end position="262"/>
    </location>
</feature>
<dbReference type="Proteomes" id="UP000263094">
    <property type="component" value="Unassembled WGS sequence"/>
</dbReference>
<proteinExistence type="inferred from homology"/>
<evidence type="ECO:0000256" key="2">
    <source>
        <dbReference type="SAM" id="MobiDB-lite"/>
    </source>
</evidence>
<gene>
    <name evidence="4" type="ORF">DY218_26535</name>
</gene>
<evidence type="ECO:0000313" key="5">
    <source>
        <dbReference type="Proteomes" id="UP000263094"/>
    </source>
</evidence>
<dbReference type="EMBL" id="QUAK01000192">
    <property type="protein sequence ID" value="RFU83685.1"/>
    <property type="molecule type" value="Genomic_DNA"/>
</dbReference>
<dbReference type="AlphaFoldDB" id="A0A372LZJ1"/>
<dbReference type="Pfam" id="PF07676">
    <property type="entry name" value="PD40"/>
    <property type="match status" value="1"/>
</dbReference>
<dbReference type="SUPFAM" id="SSF82171">
    <property type="entry name" value="DPP6 N-terminal domain-like"/>
    <property type="match status" value="1"/>
</dbReference>
<keyword evidence="3" id="KW-0732">Signal</keyword>
<dbReference type="InterPro" id="IPR011042">
    <property type="entry name" value="6-blade_b-propeller_TolB-like"/>
</dbReference>
<dbReference type="OrthoDB" id="39703at2"/>
<sequence>MGAAVVAALTAGTFTAAAAEGAAARTEGVSVTADGNAADERTQSTVISRDGRYAAFDTTATDLVPGDTNGVSDVFVRDLDSGELERISQDGRALSAPSLSADGRYVAMLSGEEDATYKANVQLYDRKSGTFERLDVDLPDEFAGQPARRSLSLSADGRYAVFEIDDAHVSGSAVFLRDRVKGTTERISHQYQGGDGERNSHRPTVSDDGRYVVYAQSFATGPRDGDTSDIWLLDRDSGKRTMIDRSQDGEETEKGATWPSISGDGSKVVFESWDTHLVPDDTDGVGNVFVHDIAEGKNERIHGTQGGPDQELTFHPAISADGRYLTYSSRIEEDGSEWGDESPAYLRDLSTGEDTLVTPDTTGGAAHGIVEAGGVSGDGKRIAFVSGDETLLPEDTNGGYDAFVRHLD</sequence>
<feature type="signal peptide" evidence="3">
    <location>
        <begin position="1"/>
        <end position="18"/>
    </location>
</feature>
<dbReference type="Gene3D" id="2.120.10.30">
    <property type="entry name" value="TolB, C-terminal domain"/>
    <property type="match status" value="2"/>
</dbReference>
<comment type="caution">
    <text evidence="4">The sequence shown here is derived from an EMBL/GenBank/DDBJ whole genome shotgun (WGS) entry which is preliminary data.</text>
</comment>
<comment type="similarity">
    <text evidence="1">Belongs to the TolB family.</text>
</comment>
<accession>A0A372LZJ1</accession>
<dbReference type="PANTHER" id="PTHR36842:SF1">
    <property type="entry name" value="PROTEIN TOLB"/>
    <property type="match status" value="1"/>
</dbReference>
<evidence type="ECO:0000313" key="4">
    <source>
        <dbReference type="EMBL" id="RFU83685.1"/>
    </source>
</evidence>
<evidence type="ECO:0000256" key="3">
    <source>
        <dbReference type="SAM" id="SignalP"/>
    </source>
</evidence>
<protein>
    <submittedName>
        <fullName evidence="4">Uncharacterized protein</fullName>
    </submittedName>
</protein>
<organism evidence="4 5">
    <name type="scientific">Streptomyces triticagri</name>
    <dbReference type="NCBI Taxonomy" id="2293568"/>
    <lineage>
        <taxon>Bacteria</taxon>
        <taxon>Bacillati</taxon>
        <taxon>Actinomycetota</taxon>
        <taxon>Actinomycetes</taxon>
        <taxon>Kitasatosporales</taxon>
        <taxon>Streptomycetaceae</taxon>
        <taxon>Streptomyces</taxon>
    </lineage>
</organism>
<dbReference type="InterPro" id="IPR011659">
    <property type="entry name" value="WD40"/>
</dbReference>
<reference evidence="4 5" key="1">
    <citation type="submission" date="2018-08" db="EMBL/GenBank/DDBJ databases">
        <title>Isolation, diversity and antifungal activity of Actinobacteria from wheat.</title>
        <authorList>
            <person name="Han C."/>
        </authorList>
    </citation>
    <scope>NUCLEOTIDE SEQUENCE [LARGE SCALE GENOMIC DNA]</scope>
    <source>
        <strain evidence="4 5">NEAU-YY421</strain>
    </source>
</reference>
<dbReference type="PANTHER" id="PTHR36842">
    <property type="entry name" value="PROTEIN TOLB HOMOLOG"/>
    <property type="match status" value="1"/>
</dbReference>
<keyword evidence="5" id="KW-1185">Reference proteome</keyword>